<keyword evidence="3" id="KW-0998">Cell outer membrane</keyword>
<dbReference type="RefSeq" id="WP_133990437.1">
    <property type="nucleotide sequence ID" value="NZ_SODV01000001.1"/>
</dbReference>
<comment type="caution">
    <text evidence="8">The sequence shown here is derived from an EMBL/GenBank/DDBJ whole genome shotgun (WGS) entry which is preliminary data.</text>
</comment>
<gene>
    <name evidence="8" type="ORF">EDB95_0611</name>
</gene>
<keyword evidence="9" id="KW-1185">Reference proteome</keyword>
<keyword evidence="4" id="KW-0798">TonB box</keyword>
<keyword evidence="2 4" id="KW-0472">Membrane</keyword>
<evidence type="ECO:0000313" key="9">
    <source>
        <dbReference type="Proteomes" id="UP000294498"/>
    </source>
</evidence>
<evidence type="ECO:0000256" key="2">
    <source>
        <dbReference type="ARBA" id="ARBA00023136"/>
    </source>
</evidence>
<evidence type="ECO:0000256" key="4">
    <source>
        <dbReference type="RuleBase" id="RU003357"/>
    </source>
</evidence>
<keyword evidence="8" id="KW-0675">Receptor</keyword>
<dbReference type="InterPro" id="IPR008969">
    <property type="entry name" value="CarboxyPept-like_regulatory"/>
</dbReference>
<organism evidence="8 9">
    <name type="scientific">Dinghuibacter silviterrae</name>
    <dbReference type="NCBI Taxonomy" id="1539049"/>
    <lineage>
        <taxon>Bacteria</taxon>
        <taxon>Pseudomonadati</taxon>
        <taxon>Bacteroidota</taxon>
        <taxon>Chitinophagia</taxon>
        <taxon>Chitinophagales</taxon>
        <taxon>Chitinophagaceae</taxon>
        <taxon>Dinghuibacter</taxon>
    </lineage>
</organism>
<proteinExistence type="inferred from homology"/>
<dbReference type="Proteomes" id="UP000294498">
    <property type="component" value="Unassembled WGS sequence"/>
</dbReference>
<dbReference type="GO" id="GO:0009279">
    <property type="term" value="C:cell outer membrane"/>
    <property type="evidence" value="ECO:0007669"/>
    <property type="project" value="UniProtKB-SubCell"/>
</dbReference>
<dbReference type="EMBL" id="SODV01000001">
    <property type="protein sequence ID" value="TDW99601.1"/>
    <property type="molecule type" value="Genomic_DNA"/>
</dbReference>
<dbReference type="OrthoDB" id="8727862at2"/>
<dbReference type="Pfam" id="PF00593">
    <property type="entry name" value="TonB_dep_Rec_b-barrel"/>
    <property type="match status" value="1"/>
</dbReference>
<feature type="domain" description="TonB-dependent receptor plug" evidence="7">
    <location>
        <begin position="138"/>
        <end position="238"/>
    </location>
</feature>
<dbReference type="InterPro" id="IPR012910">
    <property type="entry name" value="Plug_dom"/>
</dbReference>
<accession>A0A4R8DNJ2</accession>
<dbReference type="Gene3D" id="2.40.170.20">
    <property type="entry name" value="TonB-dependent receptor, beta-barrel domain"/>
    <property type="match status" value="1"/>
</dbReference>
<evidence type="ECO:0000313" key="8">
    <source>
        <dbReference type="EMBL" id="TDW99601.1"/>
    </source>
</evidence>
<dbReference type="InterPro" id="IPR000531">
    <property type="entry name" value="Beta-barrel_TonB"/>
</dbReference>
<feature type="domain" description="TonB-dependent receptor-like beta-barrel" evidence="6">
    <location>
        <begin position="414"/>
        <end position="892"/>
    </location>
</feature>
<sequence>MSNKLLRISSLVGLACLGASSLWAGGIKGKVTDKETGEPLIGATVTLEHTRYATVVNLDGTFNLKHVPAGKYELEVKYVGYKEPEHVEVIIDDANGDKEVDFTLESAAKEITTITVQGAGNGTNDQSARLIEKKADNVMNLLSAKNIELSPDVTVANALQRVSGVTIQRSNTGEGRYAIIRGMDQRYNNTLVNGVKIPSPDDKYRFVPMDIFPSEMIDRLEIIKALTPNMEGDAIGGTMNLVMKNAPERFLFSVNGSGGYSTIFNTQPFLGFPHSGINKKSPAEVNGNNYAATYPGDFPTNIFNYSDKSNPINSTLGMTIGDRFLNKKLGVILSASYQNFYEGSTSKRLVPDAQPVFQPTANTLNFSDSYIRQYSTQTNRLGLQGKIDYVFNSKNTISLFGLYLHQNEYETRYTPDTTVGLNSSNTQSQLSPEYRSTWTIQNIANATLHGEHQLGEKVKLDWSGVYSKAEKKMPDQSWYSFDATVTTNNGKIVSVDSTVQPSTGIMNRVWEHNTDQDEAGYLNLTYKPRIFKRDVEFMTGGLYRYKTRTNYYDAYSLQADVQATTPFHGIDQLPLYFQTPGDAYGYNTAVGANTYTAHEKTGAGYIQAKFMVVKSLQVLGGVRVENTNMDYTTTLPETYPVGASGTVHYTDVLPSVHFKYFISENQNLRLSYFKSISRPGFGEYVPYNLPGEVFTEIGNPELKHVRADNLDLRYELFPGLTDQFLIGGFYKKLENPIEYFVTRDNSPSSLYIQPQNTNSATNIGAEVVIAKFFGKFGVSANYTYTHSRITTIKLLYHQVTTSNGTSVVTDSVNQSRPLQGQADNVGNVSFLYKDPKFGLNVQLAFAYTGSRIAQVSQYAGLDIWQKPFGQLDLSFEKRILKGFFFYAKINNLTNAPAKFFIKQPYTTVDANFKGYSIPFQDSGSNYTVAEKDMYKISYLGGLRYKF</sequence>
<dbReference type="SUPFAM" id="SSF56935">
    <property type="entry name" value="Porins"/>
    <property type="match status" value="1"/>
</dbReference>
<evidence type="ECO:0000256" key="5">
    <source>
        <dbReference type="SAM" id="SignalP"/>
    </source>
</evidence>
<dbReference type="SUPFAM" id="SSF49464">
    <property type="entry name" value="Carboxypeptidase regulatory domain-like"/>
    <property type="match status" value="1"/>
</dbReference>
<name>A0A4R8DNJ2_9BACT</name>
<feature type="chain" id="PRO_5020567079" evidence="5">
    <location>
        <begin position="25"/>
        <end position="946"/>
    </location>
</feature>
<dbReference type="CDD" id="cd01347">
    <property type="entry name" value="ligand_gated_channel"/>
    <property type="match status" value="1"/>
</dbReference>
<dbReference type="Gene3D" id="2.170.130.10">
    <property type="entry name" value="TonB-dependent receptor, plug domain"/>
    <property type="match status" value="1"/>
</dbReference>
<comment type="subcellular location">
    <subcellularLocation>
        <location evidence="1 4">Cell outer membrane</location>
    </subcellularLocation>
</comment>
<evidence type="ECO:0000259" key="7">
    <source>
        <dbReference type="Pfam" id="PF07715"/>
    </source>
</evidence>
<dbReference type="PANTHER" id="PTHR40980:SF4">
    <property type="entry name" value="TONB-DEPENDENT RECEPTOR-LIKE BETA-BARREL DOMAIN-CONTAINING PROTEIN"/>
    <property type="match status" value="1"/>
</dbReference>
<evidence type="ECO:0000256" key="3">
    <source>
        <dbReference type="ARBA" id="ARBA00023237"/>
    </source>
</evidence>
<dbReference type="InterPro" id="IPR036942">
    <property type="entry name" value="Beta-barrel_TonB_sf"/>
</dbReference>
<feature type="signal peptide" evidence="5">
    <location>
        <begin position="1"/>
        <end position="24"/>
    </location>
</feature>
<dbReference type="PANTHER" id="PTHR40980">
    <property type="entry name" value="PLUG DOMAIN-CONTAINING PROTEIN"/>
    <property type="match status" value="1"/>
</dbReference>
<dbReference type="Pfam" id="PF13715">
    <property type="entry name" value="CarbopepD_reg_2"/>
    <property type="match status" value="1"/>
</dbReference>
<reference evidence="8 9" key="1">
    <citation type="submission" date="2019-03" db="EMBL/GenBank/DDBJ databases">
        <title>Genomic Encyclopedia of Type Strains, Phase IV (KMG-IV): sequencing the most valuable type-strain genomes for metagenomic binning, comparative biology and taxonomic classification.</title>
        <authorList>
            <person name="Goeker M."/>
        </authorList>
    </citation>
    <scope>NUCLEOTIDE SEQUENCE [LARGE SCALE GENOMIC DNA]</scope>
    <source>
        <strain evidence="8 9">DSM 100059</strain>
    </source>
</reference>
<comment type="similarity">
    <text evidence="4">Belongs to the TonB-dependent receptor family.</text>
</comment>
<evidence type="ECO:0000256" key="1">
    <source>
        <dbReference type="ARBA" id="ARBA00004442"/>
    </source>
</evidence>
<dbReference type="Gene3D" id="2.60.40.1120">
    <property type="entry name" value="Carboxypeptidase-like, regulatory domain"/>
    <property type="match status" value="1"/>
</dbReference>
<keyword evidence="5" id="KW-0732">Signal</keyword>
<dbReference type="AlphaFoldDB" id="A0A4R8DNJ2"/>
<evidence type="ECO:0000259" key="6">
    <source>
        <dbReference type="Pfam" id="PF00593"/>
    </source>
</evidence>
<dbReference type="InterPro" id="IPR037066">
    <property type="entry name" value="Plug_dom_sf"/>
</dbReference>
<dbReference type="Pfam" id="PF07715">
    <property type="entry name" value="Plug"/>
    <property type="match status" value="1"/>
</dbReference>
<protein>
    <submittedName>
        <fullName evidence="8">TonB-dependent receptor</fullName>
    </submittedName>
</protein>